<dbReference type="InterPro" id="IPR055171">
    <property type="entry name" value="GT-D-like"/>
</dbReference>
<feature type="domain" description="GT-D fold-like" evidence="1">
    <location>
        <begin position="6"/>
        <end position="229"/>
    </location>
</feature>
<proteinExistence type="predicted"/>
<dbReference type="Proteomes" id="UP000681526">
    <property type="component" value="Unassembled WGS sequence"/>
</dbReference>
<evidence type="ECO:0000313" key="2">
    <source>
        <dbReference type="EMBL" id="CAG5078389.1"/>
    </source>
</evidence>
<dbReference type="RefSeq" id="WP_213483289.1">
    <property type="nucleotide sequence ID" value="NZ_CAJRAY010000008.1"/>
</dbReference>
<comment type="caution">
    <text evidence="2">The sequence shown here is derived from an EMBL/GenBank/DDBJ whole genome shotgun (WGS) entry which is preliminary data.</text>
</comment>
<evidence type="ECO:0000259" key="1">
    <source>
        <dbReference type="Pfam" id="PF22882"/>
    </source>
</evidence>
<sequence>MDRTQLTQAQVLQRIAHALKTKSPLSLVRVGDGENLVLAQQTVWPIDAVLKEPWAVKANEGKKGLRLPNLPLRDAVAESIRKADIVGILPFGDRTIHAPDYLKRKLTDRVFRHFRIVPKAVCHACVNRMLATDPMFWKTLAGKRIAVVTHHADAAKRVIENRFRGIRVTLTYPFSDYSQMEQALKFLSDNRNLYDIALFSCGVNAVVLAQRTAEQTGKVALDFGKALHIITKGRPN</sequence>
<reference evidence="2 3" key="1">
    <citation type="submission" date="2021-04" db="EMBL/GenBank/DDBJ databases">
        <authorList>
            <person name="Rakotoarivonina H."/>
        </authorList>
    </citation>
    <scope>NUCLEOTIDE SEQUENCE [LARGE SCALE GENOMIC DNA]</scope>
    <source>
        <strain evidence="2 3">XE</strain>
    </source>
</reference>
<dbReference type="Pfam" id="PF22882">
    <property type="entry name" value="GT-D-like"/>
    <property type="match status" value="1"/>
</dbReference>
<dbReference type="EMBL" id="CAJRAY010000008">
    <property type="protein sequence ID" value="CAG5078389.1"/>
    <property type="molecule type" value="Genomic_DNA"/>
</dbReference>
<accession>A0ABN7RR07</accession>
<name>A0ABN7RR07_THEXY</name>
<keyword evidence="3" id="KW-1185">Reference proteome</keyword>
<organism evidence="2 3">
    <name type="scientific">Thermobacillus xylanilyticus</name>
    <dbReference type="NCBI Taxonomy" id="76633"/>
    <lineage>
        <taxon>Bacteria</taxon>
        <taxon>Bacillati</taxon>
        <taxon>Bacillota</taxon>
        <taxon>Bacilli</taxon>
        <taxon>Bacillales</taxon>
        <taxon>Paenibacillaceae</taxon>
        <taxon>Thermobacillus</taxon>
    </lineage>
</organism>
<evidence type="ECO:0000313" key="3">
    <source>
        <dbReference type="Proteomes" id="UP000681526"/>
    </source>
</evidence>
<dbReference type="NCBIfam" id="NF040628">
    <property type="entry name" value="GT-D_rel"/>
    <property type="match status" value="1"/>
</dbReference>
<dbReference type="InterPro" id="IPR049785">
    <property type="entry name" value="GT-D-like_firm"/>
</dbReference>
<protein>
    <recommendedName>
        <fullName evidence="1">GT-D fold-like domain-containing protein</fullName>
    </recommendedName>
</protein>
<gene>
    <name evidence="2" type="primary">txxe 699</name>
    <name evidence="2" type="ORF">TXXE_02255</name>
</gene>